<dbReference type="NCBIfam" id="TIGR02167">
    <property type="entry name" value="Liste_lipo_26"/>
    <property type="match status" value="1"/>
</dbReference>
<dbReference type="InterPro" id="IPR032675">
    <property type="entry name" value="LRR_dom_sf"/>
</dbReference>
<reference evidence="1 2" key="1">
    <citation type="submission" date="2018-08" db="EMBL/GenBank/DDBJ databases">
        <title>A genome reference for cultivated species of the human gut microbiota.</title>
        <authorList>
            <person name="Zou Y."/>
            <person name="Xue W."/>
            <person name="Luo G."/>
        </authorList>
    </citation>
    <scope>NUCLEOTIDE SEQUENCE [LARGE SCALE GENOMIC DNA]</scope>
    <source>
        <strain evidence="1 2">AM22-12LB</strain>
    </source>
</reference>
<evidence type="ECO:0000313" key="1">
    <source>
        <dbReference type="EMBL" id="RHG56081.1"/>
    </source>
</evidence>
<dbReference type="Gene3D" id="3.80.10.10">
    <property type="entry name" value="Ribonuclease Inhibitor"/>
    <property type="match status" value="1"/>
</dbReference>
<dbReference type="Pfam" id="PF03382">
    <property type="entry name" value="DUF285"/>
    <property type="match status" value="2"/>
</dbReference>
<dbReference type="InterPro" id="IPR005046">
    <property type="entry name" value="DUF285"/>
</dbReference>
<dbReference type="Proteomes" id="UP000286595">
    <property type="component" value="Unassembled WGS sequence"/>
</dbReference>
<accession>A0A3R6DX90</accession>
<sequence>MVIGAGLLGFGTRIAQQIDKIGNTIGGWFGSSEDVFGGGSDDQTETAFAVYSEDDHSLDFYKRAEVPEVGDKFEFKTVTEVYTGFETGMYTLVETPTDRYGSSTAPWAAHQSQIETVTVVDTGIAPESVSVWFANMTNLKTVDVAKIDTSECRQMFDAFFRARKLKSLDHSSWDVSKTWNFNCMFQACHSLENINMKGWSVHASDCGMFGMFFDCTSLQSLDLSGFDSTSVLSANKMFGYCQSLSKVTLGSNWKWVIYDDGEGTNSYLPAPSLEYIGGADGKWYSVSTGKGYVPQDIPNNTGDTYVASKRLLSK</sequence>
<dbReference type="SUPFAM" id="SSF52047">
    <property type="entry name" value="RNI-like"/>
    <property type="match status" value="1"/>
</dbReference>
<dbReference type="EMBL" id="QRIM01000028">
    <property type="protein sequence ID" value="RHG56081.1"/>
    <property type="molecule type" value="Genomic_DNA"/>
</dbReference>
<dbReference type="AlphaFoldDB" id="A0A3R6DX90"/>
<protein>
    <submittedName>
        <fullName evidence="1">BspA family leucine-rich repeat surface protein</fullName>
    </submittedName>
</protein>
<organism evidence="1 2">
    <name type="scientific">Coprococcus comes</name>
    <dbReference type="NCBI Taxonomy" id="410072"/>
    <lineage>
        <taxon>Bacteria</taxon>
        <taxon>Bacillati</taxon>
        <taxon>Bacillota</taxon>
        <taxon>Clostridia</taxon>
        <taxon>Lachnospirales</taxon>
        <taxon>Lachnospiraceae</taxon>
        <taxon>Coprococcus</taxon>
    </lineage>
</organism>
<dbReference type="RefSeq" id="WP_118219624.1">
    <property type="nucleotide sequence ID" value="NZ_QRIM01000028.1"/>
</dbReference>
<proteinExistence type="predicted"/>
<evidence type="ECO:0000313" key="2">
    <source>
        <dbReference type="Proteomes" id="UP000286595"/>
    </source>
</evidence>
<gene>
    <name evidence="1" type="ORF">DW252_16220</name>
</gene>
<dbReference type="InterPro" id="IPR011889">
    <property type="entry name" value="Liste_lipo_26"/>
</dbReference>
<comment type="caution">
    <text evidence="1">The sequence shown here is derived from an EMBL/GenBank/DDBJ whole genome shotgun (WGS) entry which is preliminary data.</text>
</comment>
<name>A0A3R6DX90_9FIRM</name>